<comment type="similarity">
    <text evidence="1 6">Belongs to the peptidase M42 family.</text>
</comment>
<keyword evidence="2 9" id="KW-0031">Aminopeptidase</keyword>
<evidence type="ECO:0000256" key="7">
    <source>
        <dbReference type="PIRSR" id="PIRSR001123-1"/>
    </source>
</evidence>
<comment type="caution">
    <text evidence="9">The sequence shown here is derived from an EMBL/GenBank/DDBJ whole genome shotgun (WGS) entry which is preliminary data.</text>
</comment>
<accession>A0A9N7IZV2</accession>
<dbReference type="PANTHER" id="PTHR32481:SF0">
    <property type="entry name" value="AMINOPEPTIDASE YPDE-RELATED"/>
    <property type="match status" value="1"/>
</dbReference>
<evidence type="ECO:0000256" key="5">
    <source>
        <dbReference type="ARBA" id="ARBA00022801"/>
    </source>
</evidence>
<dbReference type="InterPro" id="IPR008007">
    <property type="entry name" value="Peptidase_M42"/>
</dbReference>
<gene>
    <name evidence="9" type="primary">ysdC_2</name>
    <name evidence="9" type="ORF">LAS9267_01018</name>
</gene>
<dbReference type="SUPFAM" id="SSF101821">
    <property type="entry name" value="Aminopeptidase/glucanase lid domain"/>
    <property type="match status" value="1"/>
</dbReference>
<sequence length="354" mass="38872">MLNQETINLMQSLTDINGVASNERLVAARLKQDYEQLADEVIYDNLGSIYAVKKSQIPNAPHVMVSGHMDEVGLIVTKVLDNGLLQALLLGDMSTNSLLGASVQGDFAGKNYQGTILAQTENNQVVDKTNKVQVDLGFLSKAAVEKAGVQLGDTLSFATSFVQTESGVLMSRNWNGRYAPILGIELLQALQNVELPFDLYVGCTVQEQVGLRGIQTATNKVAPDLAIMLDTDAAFDYQTDSDDRIGVLGDGVLLNYYDKTVLPNRLLLQTFRETCEQDQIPYQYYYSLADSEAGWVNKLRTGCPTLFVNIPVRNMNTPRSVIAAADYQAAKAGLIQFIKQIDNDSLQAFKAENR</sequence>
<dbReference type="PANTHER" id="PTHR32481">
    <property type="entry name" value="AMINOPEPTIDASE"/>
    <property type="match status" value="1"/>
</dbReference>
<reference evidence="9 10" key="1">
    <citation type="submission" date="2018-02" db="EMBL/GenBank/DDBJ databases">
        <authorList>
            <person name="Rodrigo-Torres L."/>
            <person name="Arahal R. D."/>
            <person name="Lucena T."/>
        </authorList>
    </citation>
    <scope>NUCLEOTIDE SEQUENCE [LARGE SCALE GENOMIC DNA]</scope>
    <source>
        <strain evidence="9 10">CECT 9267</strain>
    </source>
</reference>
<dbReference type="GO" id="GO:0046872">
    <property type="term" value="F:metal ion binding"/>
    <property type="evidence" value="ECO:0007669"/>
    <property type="project" value="UniProtKB-UniRule"/>
</dbReference>
<dbReference type="PIRSF" id="PIRSF001123">
    <property type="entry name" value="PepA_GA"/>
    <property type="match status" value="1"/>
</dbReference>
<keyword evidence="5 9" id="KW-0378">Hydrolase</keyword>
<keyword evidence="3" id="KW-0645">Protease</keyword>
<dbReference type="Gene3D" id="2.40.30.40">
    <property type="entry name" value="Peptidase M42, domain 2"/>
    <property type="match status" value="1"/>
</dbReference>
<dbReference type="InterPro" id="IPR051464">
    <property type="entry name" value="Peptidase_M42_aminopept"/>
</dbReference>
<feature type="binding site" evidence="8">
    <location>
        <position position="68"/>
    </location>
    <ligand>
        <name>Zn(2+)</name>
        <dbReference type="ChEBI" id="CHEBI:29105"/>
        <label>1</label>
    </ligand>
</feature>
<evidence type="ECO:0000313" key="9">
    <source>
        <dbReference type="EMBL" id="SPE20656.1"/>
    </source>
</evidence>
<evidence type="ECO:0000256" key="1">
    <source>
        <dbReference type="ARBA" id="ARBA00006272"/>
    </source>
</evidence>
<feature type="active site" description="Proton acceptor" evidence="7">
    <location>
        <position position="207"/>
    </location>
</feature>
<dbReference type="SUPFAM" id="SSF53187">
    <property type="entry name" value="Zn-dependent exopeptidases"/>
    <property type="match status" value="1"/>
</dbReference>
<dbReference type="Gene3D" id="3.40.630.10">
    <property type="entry name" value="Zn peptidases"/>
    <property type="match status" value="1"/>
</dbReference>
<dbReference type="GO" id="GO:0006508">
    <property type="term" value="P:proteolysis"/>
    <property type="evidence" value="ECO:0007669"/>
    <property type="project" value="UniProtKB-KW"/>
</dbReference>
<feature type="binding site" evidence="8">
    <location>
        <position position="230"/>
    </location>
    <ligand>
        <name>Zn(2+)</name>
        <dbReference type="ChEBI" id="CHEBI:29105"/>
        <label>1</label>
    </ligand>
</feature>
<proteinExistence type="inferred from homology"/>
<evidence type="ECO:0000256" key="3">
    <source>
        <dbReference type="ARBA" id="ARBA00022670"/>
    </source>
</evidence>
<protein>
    <submittedName>
        <fullName evidence="9">Aminopeptidase YsdC</fullName>
        <ecNumber evidence="9">3.4.11.-</ecNumber>
    </submittedName>
</protein>
<dbReference type="Proteomes" id="UP000239650">
    <property type="component" value="Unassembled WGS sequence"/>
</dbReference>
<dbReference type="InterPro" id="IPR023367">
    <property type="entry name" value="Peptidase_M42_dom2"/>
</dbReference>
<evidence type="ECO:0000256" key="2">
    <source>
        <dbReference type="ARBA" id="ARBA00022438"/>
    </source>
</evidence>
<keyword evidence="4 8" id="KW-0479">Metal-binding</keyword>
<dbReference type="GO" id="GO:0004177">
    <property type="term" value="F:aminopeptidase activity"/>
    <property type="evidence" value="ECO:0007669"/>
    <property type="project" value="UniProtKB-UniRule"/>
</dbReference>
<evidence type="ECO:0000313" key="10">
    <source>
        <dbReference type="Proteomes" id="UP000239650"/>
    </source>
</evidence>
<comment type="cofactor">
    <cofactor evidence="8">
        <name>a divalent metal cation</name>
        <dbReference type="ChEBI" id="CHEBI:60240"/>
    </cofactor>
    <text evidence="8">Binds 2 divalent metal cations per subunit.</text>
</comment>
<dbReference type="RefSeq" id="WP_025015971.1">
    <property type="nucleotide sequence ID" value="NZ_BJLN01000005.1"/>
</dbReference>
<dbReference type="EC" id="3.4.11.-" evidence="9"/>
<organism evidence="9 10">
    <name type="scientific">Latilactobacillus sakei</name>
    <name type="common">Lactobacillus sakei</name>
    <dbReference type="NCBI Taxonomy" id="1599"/>
    <lineage>
        <taxon>Bacteria</taxon>
        <taxon>Bacillati</taxon>
        <taxon>Bacillota</taxon>
        <taxon>Bacilli</taxon>
        <taxon>Lactobacillales</taxon>
        <taxon>Lactobacillaceae</taxon>
        <taxon>Latilactobacillus</taxon>
    </lineage>
</organism>
<dbReference type="Pfam" id="PF05343">
    <property type="entry name" value="Peptidase_M42"/>
    <property type="match status" value="1"/>
</dbReference>
<dbReference type="AlphaFoldDB" id="A0A9N7IZV2"/>
<name>A0A9N7IZV2_LATSK</name>
<evidence type="ECO:0000256" key="6">
    <source>
        <dbReference type="PIRNR" id="PIRNR001123"/>
    </source>
</evidence>
<evidence type="ECO:0000256" key="8">
    <source>
        <dbReference type="PIRSR" id="PIRSR001123-2"/>
    </source>
</evidence>
<evidence type="ECO:0000256" key="4">
    <source>
        <dbReference type="ARBA" id="ARBA00022723"/>
    </source>
</evidence>
<dbReference type="EMBL" id="OKRC01000004">
    <property type="protein sequence ID" value="SPE20656.1"/>
    <property type="molecule type" value="Genomic_DNA"/>
</dbReference>